<evidence type="ECO:0000256" key="2">
    <source>
        <dbReference type="ARBA" id="ARBA00022527"/>
    </source>
</evidence>
<dbReference type="GO" id="GO:0004674">
    <property type="term" value="F:protein serine/threonine kinase activity"/>
    <property type="evidence" value="ECO:0007669"/>
    <property type="project" value="UniProtKB-KW"/>
</dbReference>
<keyword evidence="6 9" id="KW-0067">ATP-binding</keyword>
<feature type="domain" description="Protein kinase" evidence="11">
    <location>
        <begin position="122"/>
        <end position="539"/>
    </location>
</feature>
<feature type="region of interest" description="Disordered" evidence="10">
    <location>
        <begin position="47"/>
        <end position="67"/>
    </location>
</feature>
<dbReference type="Proteomes" id="UP000270296">
    <property type="component" value="Unassembled WGS sequence"/>
</dbReference>
<evidence type="ECO:0000256" key="3">
    <source>
        <dbReference type="ARBA" id="ARBA00022679"/>
    </source>
</evidence>
<dbReference type="PANTHER" id="PTHR47634:SF9">
    <property type="entry name" value="PROTEIN KINASE DOMAIN-CONTAINING PROTEIN-RELATED"/>
    <property type="match status" value="1"/>
</dbReference>
<evidence type="ECO:0000256" key="4">
    <source>
        <dbReference type="ARBA" id="ARBA00022741"/>
    </source>
</evidence>
<evidence type="ECO:0000313" key="13">
    <source>
        <dbReference type="Proteomes" id="UP000270296"/>
    </source>
</evidence>
<dbReference type="InterPro" id="IPR000719">
    <property type="entry name" value="Prot_kinase_dom"/>
</dbReference>
<feature type="compositionally biased region" description="Polar residues" evidence="10">
    <location>
        <begin position="55"/>
        <end position="66"/>
    </location>
</feature>
<dbReference type="SUPFAM" id="SSF56112">
    <property type="entry name" value="Protein kinase-like (PK-like)"/>
    <property type="match status" value="1"/>
</dbReference>
<dbReference type="FunFam" id="1.10.510.10:FF:000275">
    <property type="entry name" value="SRSF protein kinase 2 isoform X3"/>
    <property type="match status" value="1"/>
</dbReference>
<organism evidence="14">
    <name type="scientific">Soboliphyme baturini</name>
    <dbReference type="NCBI Taxonomy" id="241478"/>
    <lineage>
        <taxon>Eukaryota</taxon>
        <taxon>Metazoa</taxon>
        <taxon>Ecdysozoa</taxon>
        <taxon>Nematoda</taxon>
        <taxon>Enoplea</taxon>
        <taxon>Dorylaimia</taxon>
        <taxon>Dioctophymatida</taxon>
        <taxon>Dioctophymatoidea</taxon>
        <taxon>Soboliphymatidae</taxon>
        <taxon>Soboliphyme</taxon>
    </lineage>
</organism>
<comment type="catalytic activity">
    <reaction evidence="8">
        <text>L-seryl-[protein] + ATP = O-phospho-L-seryl-[protein] + ADP + H(+)</text>
        <dbReference type="Rhea" id="RHEA:17989"/>
        <dbReference type="Rhea" id="RHEA-COMP:9863"/>
        <dbReference type="Rhea" id="RHEA-COMP:11604"/>
        <dbReference type="ChEBI" id="CHEBI:15378"/>
        <dbReference type="ChEBI" id="CHEBI:29999"/>
        <dbReference type="ChEBI" id="CHEBI:30616"/>
        <dbReference type="ChEBI" id="CHEBI:83421"/>
        <dbReference type="ChEBI" id="CHEBI:456216"/>
        <dbReference type="EC" id="2.7.11.1"/>
    </reaction>
</comment>
<dbReference type="PROSITE" id="PS50011">
    <property type="entry name" value="PROTEIN_KINASE_DOM"/>
    <property type="match status" value="1"/>
</dbReference>
<dbReference type="GO" id="GO:0050684">
    <property type="term" value="P:regulation of mRNA processing"/>
    <property type="evidence" value="ECO:0007669"/>
    <property type="project" value="TreeGrafter"/>
</dbReference>
<dbReference type="FunFam" id="3.30.200.20:FF:000163">
    <property type="entry name" value="SRSF protein kinase 2 isoform X1"/>
    <property type="match status" value="1"/>
</dbReference>
<dbReference type="Gene3D" id="1.10.510.10">
    <property type="entry name" value="Transferase(Phosphotransferase) domain 1"/>
    <property type="match status" value="1"/>
</dbReference>
<sequence length="563" mass="64129">MYKRHELKIKFHNQFRRQICSIYQVLEIRQQKMFIKVLLCASRPSDKAKREPNAKYSNSEEFSAQTDNADAGDLDDGGCSESFCDEDEEILGSDDDEQEDPKDYRSGGYHPVNIGDTFKNRYMVVRKIGWGHFSTVWLCVDNKFVALKIVKSADHYTETAIDEIRLLSCVRDGDPDDPHRGRVVQLLDEFRVHGIHGTHVAMVFEVLGHNLLKLIIRSNYQGIPLSDVKNIMRQVLEGLAYLHDKCSIIHTDIKPENVLVCMTHNHVKEMASKVAVKLKEGTKLSGSEVKDLVTQKMSKNKRKKLRKKMKKNQRVLENQLLQIQPKQEGEAAEEEFESLTPDYVNHQHPDLTLHDGNGGGEGELWSDGRREEESIKVKIADLGNACWTHHHFTEDIQTRQYRSLEVIIGAGYGPPADIWSAACMAFELATGVYLFEPHSGESFTRDEDHLAHIIELLGYIPRSIIAQGKYSREFFTKSGSKSIIFHFSPSLSQNSFGIQGFSKILSQYQSSLCINYTMNDEIDQLAKVAFSNLLHLPWLLFLSGRGGRRVIQSFQHSRSCARV</sequence>
<dbReference type="GO" id="GO:0005634">
    <property type="term" value="C:nucleus"/>
    <property type="evidence" value="ECO:0007669"/>
    <property type="project" value="TreeGrafter"/>
</dbReference>
<evidence type="ECO:0000313" key="12">
    <source>
        <dbReference type="EMBL" id="VDP11163.1"/>
    </source>
</evidence>
<evidence type="ECO:0000256" key="7">
    <source>
        <dbReference type="ARBA" id="ARBA00047899"/>
    </source>
</evidence>
<evidence type="ECO:0000256" key="5">
    <source>
        <dbReference type="ARBA" id="ARBA00022777"/>
    </source>
</evidence>
<evidence type="ECO:0000256" key="1">
    <source>
        <dbReference type="ARBA" id="ARBA00012513"/>
    </source>
</evidence>
<dbReference type="GO" id="GO:0005737">
    <property type="term" value="C:cytoplasm"/>
    <property type="evidence" value="ECO:0007669"/>
    <property type="project" value="TreeGrafter"/>
</dbReference>
<dbReference type="EMBL" id="UZAM01010167">
    <property type="protein sequence ID" value="VDP11163.1"/>
    <property type="molecule type" value="Genomic_DNA"/>
</dbReference>
<dbReference type="InterPro" id="IPR008271">
    <property type="entry name" value="Ser/Thr_kinase_AS"/>
</dbReference>
<evidence type="ECO:0000256" key="9">
    <source>
        <dbReference type="PROSITE-ProRule" id="PRU10141"/>
    </source>
</evidence>
<dbReference type="Pfam" id="PF00069">
    <property type="entry name" value="Pkinase"/>
    <property type="match status" value="2"/>
</dbReference>
<gene>
    <name evidence="12" type="ORF">SBAD_LOCUS6926</name>
</gene>
<reference evidence="12 13" key="2">
    <citation type="submission" date="2018-11" db="EMBL/GenBank/DDBJ databases">
        <authorList>
            <consortium name="Pathogen Informatics"/>
        </authorList>
    </citation>
    <scope>NUCLEOTIDE SEQUENCE [LARGE SCALE GENOMIC DNA]</scope>
</reference>
<keyword evidence="3" id="KW-0808">Transferase</keyword>
<name>A0A183ITH9_9BILA</name>
<dbReference type="PROSITE" id="PS00108">
    <property type="entry name" value="PROTEIN_KINASE_ST"/>
    <property type="match status" value="1"/>
</dbReference>
<dbReference type="GO" id="GO:0005524">
    <property type="term" value="F:ATP binding"/>
    <property type="evidence" value="ECO:0007669"/>
    <property type="project" value="UniProtKB-UniRule"/>
</dbReference>
<protein>
    <recommendedName>
        <fullName evidence="1">non-specific serine/threonine protein kinase</fullName>
        <ecNumber evidence="1">2.7.11.1</ecNumber>
    </recommendedName>
</protein>
<evidence type="ECO:0000259" key="11">
    <source>
        <dbReference type="PROSITE" id="PS50011"/>
    </source>
</evidence>
<dbReference type="InterPro" id="IPR051334">
    <property type="entry name" value="SRPK"/>
</dbReference>
<evidence type="ECO:0000256" key="6">
    <source>
        <dbReference type="ARBA" id="ARBA00022840"/>
    </source>
</evidence>
<dbReference type="AlphaFoldDB" id="A0A183ITH9"/>
<accession>A0A183ITH9</accession>
<dbReference type="PROSITE" id="PS00107">
    <property type="entry name" value="PROTEIN_KINASE_ATP"/>
    <property type="match status" value="1"/>
</dbReference>
<keyword evidence="2" id="KW-0723">Serine/threonine-protein kinase</keyword>
<evidence type="ECO:0000256" key="8">
    <source>
        <dbReference type="ARBA" id="ARBA00048679"/>
    </source>
</evidence>
<dbReference type="GO" id="GO:0000245">
    <property type="term" value="P:spliceosomal complex assembly"/>
    <property type="evidence" value="ECO:0007669"/>
    <property type="project" value="TreeGrafter"/>
</dbReference>
<dbReference type="InterPro" id="IPR011009">
    <property type="entry name" value="Kinase-like_dom_sf"/>
</dbReference>
<dbReference type="SMART" id="SM00220">
    <property type="entry name" value="S_TKc"/>
    <property type="match status" value="1"/>
</dbReference>
<dbReference type="InterPro" id="IPR017441">
    <property type="entry name" value="Protein_kinase_ATP_BS"/>
</dbReference>
<keyword evidence="13" id="KW-1185">Reference proteome</keyword>
<reference evidence="14" key="1">
    <citation type="submission" date="2016-06" db="UniProtKB">
        <authorList>
            <consortium name="WormBaseParasite"/>
        </authorList>
    </citation>
    <scope>IDENTIFICATION</scope>
</reference>
<comment type="catalytic activity">
    <reaction evidence="7">
        <text>L-threonyl-[protein] + ATP = O-phospho-L-threonyl-[protein] + ADP + H(+)</text>
        <dbReference type="Rhea" id="RHEA:46608"/>
        <dbReference type="Rhea" id="RHEA-COMP:11060"/>
        <dbReference type="Rhea" id="RHEA-COMP:11605"/>
        <dbReference type="ChEBI" id="CHEBI:15378"/>
        <dbReference type="ChEBI" id="CHEBI:30013"/>
        <dbReference type="ChEBI" id="CHEBI:30616"/>
        <dbReference type="ChEBI" id="CHEBI:61977"/>
        <dbReference type="ChEBI" id="CHEBI:456216"/>
        <dbReference type="EC" id="2.7.11.1"/>
    </reaction>
</comment>
<feature type="region of interest" description="Disordered" evidence="10">
    <location>
        <begin position="348"/>
        <end position="367"/>
    </location>
</feature>
<evidence type="ECO:0000313" key="14">
    <source>
        <dbReference type="WBParaSite" id="SBAD_0000719101-mRNA-1"/>
    </source>
</evidence>
<dbReference type="OrthoDB" id="2649at2759"/>
<dbReference type="Gene3D" id="3.30.200.20">
    <property type="entry name" value="Phosphorylase Kinase, domain 1"/>
    <property type="match status" value="1"/>
</dbReference>
<evidence type="ECO:0000256" key="10">
    <source>
        <dbReference type="SAM" id="MobiDB-lite"/>
    </source>
</evidence>
<keyword evidence="5" id="KW-0418">Kinase</keyword>
<proteinExistence type="predicted"/>
<feature type="binding site" evidence="9">
    <location>
        <position position="148"/>
    </location>
    <ligand>
        <name>ATP</name>
        <dbReference type="ChEBI" id="CHEBI:30616"/>
    </ligand>
</feature>
<dbReference type="WBParaSite" id="SBAD_0000719101-mRNA-1">
    <property type="protein sequence ID" value="SBAD_0000719101-mRNA-1"/>
    <property type="gene ID" value="SBAD_0000719101"/>
</dbReference>
<dbReference type="PANTHER" id="PTHR47634">
    <property type="entry name" value="PROTEIN KINASE DOMAIN-CONTAINING PROTEIN-RELATED"/>
    <property type="match status" value="1"/>
</dbReference>
<dbReference type="EC" id="2.7.11.1" evidence="1"/>
<keyword evidence="4 9" id="KW-0547">Nucleotide-binding</keyword>